<dbReference type="AlphaFoldDB" id="W0DR96"/>
<dbReference type="EMBL" id="CP007029">
    <property type="protein sequence ID" value="AHE99380.1"/>
    <property type="molecule type" value="Genomic_DNA"/>
</dbReference>
<evidence type="ECO:0000313" key="1">
    <source>
        <dbReference type="EMBL" id="AHE99380.1"/>
    </source>
</evidence>
<proteinExistence type="predicted"/>
<dbReference type="KEGG" id="tti:THITH_15050"/>
<evidence type="ECO:0000313" key="2">
    <source>
        <dbReference type="Proteomes" id="UP000005289"/>
    </source>
</evidence>
<name>W0DR96_9GAMM</name>
<dbReference type="OrthoDB" id="5787960at2"/>
<organism evidence="1 2">
    <name type="scientific">Thioalkalivibrio paradoxus ARh 1</name>
    <dbReference type="NCBI Taxonomy" id="713585"/>
    <lineage>
        <taxon>Bacteria</taxon>
        <taxon>Pseudomonadati</taxon>
        <taxon>Pseudomonadota</taxon>
        <taxon>Gammaproteobacteria</taxon>
        <taxon>Chromatiales</taxon>
        <taxon>Ectothiorhodospiraceae</taxon>
        <taxon>Thioalkalivibrio</taxon>
    </lineage>
</organism>
<sequence>MPRLTAEQWSEARALREGAGLSLREISARMNVDRAAVSRRAKREQWDNGANLAATLHRKVTEKVTGIVNPADHKKTAAAIDAEAARRAGVIDKHRDELEAARQMALAAKENHQNVGEHQIAEAIRDPMERQQILLVMKRRAFEDLKAAKIHVETLKLVQDGERKAWGLDMPVDLSSLTDEQLAALAAGRMPV</sequence>
<dbReference type="STRING" id="713585.THITH_15050"/>
<keyword evidence="2" id="KW-1185">Reference proteome</keyword>
<dbReference type="Proteomes" id="UP000005289">
    <property type="component" value="Chromosome"/>
</dbReference>
<reference evidence="1 2" key="1">
    <citation type="submission" date="2013-12" db="EMBL/GenBank/DDBJ databases">
        <authorList>
            <consortium name="DOE Joint Genome Institute"/>
            <person name="Muyzer G."/>
            <person name="Huntemann M."/>
            <person name="Han J."/>
            <person name="Chen A."/>
            <person name="Kyrpides N."/>
            <person name="Mavromatis K."/>
            <person name="Markowitz V."/>
            <person name="Palaniappan K."/>
            <person name="Ivanova N."/>
            <person name="Schaumberg A."/>
            <person name="Pati A."/>
            <person name="Liolios K."/>
            <person name="Nordberg H.P."/>
            <person name="Cantor M.N."/>
            <person name="Hua S.X."/>
            <person name="Woyke T."/>
        </authorList>
    </citation>
    <scope>NUCLEOTIDE SEQUENCE [LARGE SCALE GENOMIC DNA]</scope>
    <source>
        <strain evidence="1 2">ARh 1</strain>
    </source>
</reference>
<dbReference type="HOGENOM" id="CLU_123926_0_0_6"/>
<accession>W0DR96</accession>
<protein>
    <submittedName>
        <fullName evidence="1">Uncharacterized protein</fullName>
    </submittedName>
</protein>
<dbReference type="RefSeq" id="WP_006747074.1">
    <property type="nucleotide sequence ID" value="NZ_CP007029.1"/>
</dbReference>
<gene>
    <name evidence="1" type="ORF">THITH_15050</name>
</gene>